<evidence type="ECO:0000313" key="1">
    <source>
        <dbReference type="EMBL" id="MDD7963109.1"/>
    </source>
</evidence>
<evidence type="ECO:0000313" key="2">
    <source>
        <dbReference type="Proteomes" id="UP001218170"/>
    </source>
</evidence>
<keyword evidence="2" id="KW-1185">Reference proteome</keyword>
<name>A0ABT5SJZ9_9MICO</name>
<evidence type="ECO:0008006" key="3">
    <source>
        <dbReference type="Google" id="ProtNLM"/>
    </source>
</evidence>
<protein>
    <recommendedName>
        <fullName evidence="3">ATP-binding protein</fullName>
    </recommendedName>
</protein>
<gene>
    <name evidence="1" type="ORF">PUW80_12205</name>
</gene>
<accession>A0ABT5SJZ9</accession>
<dbReference type="RefSeq" id="WP_274264792.1">
    <property type="nucleotide sequence ID" value="NZ_JAQZCI010000003.1"/>
</dbReference>
<dbReference type="EMBL" id="JAQZCI010000003">
    <property type="protein sequence ID" value="MDD7963109.1"/>
    <property type="molecule type" value="Genomic_DNA"/>
</dbReference>
<reference evidence="1 2" key="1">
    <citation type="submission" date="2023-02" db="EMBL/GenBank/DDBJ databases">
        <title>Study of novel species of the Microbacterium genus.</title>
        <authorList>
            <person name="Arroyo-Herrera I."/>
            <person name="Roman-Ponce B."/>
            <person name="Vasquez-Murrieta M.S."/>
        </authorList>
    </citation>
    <scope>NUCLEOTIDE SEQUENCE [LARGE SCALE GENOMIC DNA]</scope>
    <source>
        <strain evidence="1 2">NE1TT3</strain>
    </source>
</reference>
<dbReference type="Proteomes" id="UP001218170">
    <property type="component" value="Unassembled WGS sequence"/>
</dbReference>
<comment type="caution">
    <text evidence="1">The sequence shown here is derived from an EMBL/GenBank/DDBJ whole genome shotgun (WGS) entry which is preliminary data.</text>
</comment>
<organism evidence="1 2">
    <name type="scientific">Microbacterium thalli</name>
    <dbReference type="NCBI Taxonomy" id="3027921"/>
    <lineage>
        <taxon>Bacteria</taxon>
        <taxon>Bacillati</taxon>
        <taxon>Actinomycetota</taxon>
        <taxon>Actinomycetes</taxon>
        <taxon>Micrococcales</taxon>
        <taxon>Microbacteriaceae</taxon>
        <taxon>Microbacterium</taxon>
    </lineage>
</organism>
<dbReference type="Gene3D" id="3.40.50.300">
    <property type="entry name" value="P-loop containing nucleotide triphosphate hydrolases"/>
    <property type="match status" value="2"/>
</dbReference>
<proteinExistence type="predicted"/>
<sequence length="468" mass="52182">MAVPPHRATTNDLAAIYPFVADRGIGTRGPILGVDKNADALFCFSPWEAYNDSTERGTFSTNILVLGAYRAGKSGTVKCMVSRGLAWGYQAVVPSDSKGEWTALADNVGGLTIRLGGPAAPRLNPLDRGPMRQGIAESEDEAIVRQRRVTTLVQLLEMVSPSKTLTPAEHSVLVLALELAIETTNDRPTLRAVHHELGRIMKDQTLEVERKPREAAEDIRLLLNRFVTGDLSGLFEDESTVEFDEDAPIVVVDTSELFQRSELVAQIAQVCTTSWVQAVISDRNARRQRYLIREEGWRDMTSVQSLQMYQQWLKLSRHYGIANIVILHKMGDLDAVGPEGSQERSLAYSVVQDIENKFIFRVNHQEQRNLRDKLNLPETHVAIARQLQKGEFLGYVGKFAYVVDCFSTSTPEEFELFKTDDAMMGDRTVPESATEPQPFSMDELWPVPETETNDVAGWLSAARETTGV</sequence>
<dbReference type="SUPFAM" id="SSF52540">
    <property type="entry name" value="P-loop containing nucleoside triphosphate hydrolases"/>
    <property type="match status" value="1"/>
</dbReference>
<dbReference type="InterPro" id="IPR027417">
    <property type="entry name" value="P-loop_NTPase"/>
</dbReference>